<dbReference type="CDD" id="cd01392">
    <property type="entry name" value="HTH_LacI"/>
    <property type="match status" value="1"/>
</dbReference>
<reference evidence="6" key="1">
    <citation type="submission" date="2020-10" db="EMBL/GenBank/DDBJ databases">
        <authorList>
            <person name="Gilroy R."/>
        </authorList>
    </citation>
    <scope>NUCLEOTIDE SEQUENCE</scope>
    <source>
        <strain evidence="6">ChiBcec2-4451</strain>
    </source>
</reference>
<keyword evidence="4" id="KW-0804">Transcription</keyword>
<evidence type="ECO:0000259" key="5">
    <source>
        <dbReference type="PROSITE" id="PS50932"/>
    </source>
</evidence>
<feature type="domain" description="HTH lacI-type" evidence="5">
    <location>
        <begin position="3"/>
        <end position="56"/>
    </location>
</feature>
<dbReference type="EMBL" id="DVON01000022">
    <property type="protein sequence ID" value="HIV11665.1"/>
    <property type="molecule type" value="Genomic_DNA"/>
</dbReference>
<evidence type="ECO:0000256" key="1">
    <source>
        <dbReference type="ARBA" id="ARBA00022491"/>
    </source>
</evidence>
<dbReference type="Proteomes" id="UP000886723">
    <property type="component" value="Unassembled WGS sequence"/>
</dbReference>
<dbReference type="PANTHER" id="PTHR30146">
    <property type="entry name" value="LACI-RELATED TRANSCRIPTIONAL REPRESSOR"/>
    <property type="match status" value="1"/>
</dbReference>
<proteinExistence type="predicted"/>
<keyword evidence="2" id="KW-0805">Transcription regulation</keyword>
<gene>
    <name evidence="6" type="ORF">IAA63_00805</name>
</gene>
<evidence type="ECO:0000313" key="6">
    <source>
        <dbReference type="EMBL" id="HIV11665.1"/>
    </source>
</evidence>
<name>A0A9D1T4L3_9FIRM</name>
<accession>A0A9D1T4L3</accession>
<dbReference type="InterPro" id="IPR010982">
    <property type="entry name" value="Lambda_DNA-bd_dom_sf"/>
</dbReference>
<dbReference type="GO" id="GO:0003700">
    <property type="term" value="F:DNA-binding transcription factor activity"/>
    <property type="evidence" value="ECO:0007669"/>
    <property type="project" value="TreeGrafter"/>
</dbReference>
<dbReference type="Pfam" id="PF00532">
    <property type="entry name" value="Peripla_BP_1"/>
    <property type="match status" value="1"/>
</dbReference>
<dbReference type="Pfam" id="PF00356">
    <property type="entry name" value="LacI"/>
    <property type="match status" value="1"/>
</dbReference>
<dbReference type="SUPFAM" id="SSF53822">
    <property type="entry name" value="Periplasmic binding protein-like I"/>
    <property type="match status" value="1"/>
</dbReference>
<dbReference type="CDD" id="cd06267">
    <property type="entry name" value="PBP1_LacI_sugar_binding-like"/>
    <property type="match status" value="1"/>
</dbReference>
<dbReference type="PANTHER" id="PTHR30146:SF148">
    <property type="entry name" value="HTH-TYPE TRANSCRIPTIONAL REPRESSOR PURR-RELATED"/>
    <property type="match status" value="1"/>
</dbReference>
<protein>
    <submittedName>
        <fullName evidence="6">LacI family DNA-binding transcriptional regulator</fullName>
    </submittedName>
</protein>
<sequence length="337" mass="37024">MAATIKDIARVTGLGLATISSYLNGGNVREKNRIKIEAAIEELHFEVNELARGLRTNLTRTIGVVIPELTMLFCAEIITAMEDALRSHGYATIVCDCRTDRDREREAVEFLMHKRVDGLINMPVDRTGEHLKRFLETGKPLVLIDRKIEGLSCGSVLVDNQDAAYQAVRHMLDLGHRRIGLIVGPQHIHAARERKAGYEKALREAGLPVSEETIFYGKDDMNSGVEGICRLVRDNPDLTGVFAANHAMTMGAVIGLNEMGISMGKEISLVGFDNRQFARACNPRLTIVAQPTDRIAADAAGMMLEALSGKDGQPRTAERLRAEILPGQSVRDLRGSL</sequence>
<dbReference type="InterPro" id="IPR001761">
    <property type="entry name" value="Peripla_BP/Lac1_sug-bd_dom"/>
</dbReference>
<reference evidence="6" key="2">
    <citation type="journal article" date="2021" name="PeerJ">
        <title>Extensive microbial diversity within the chicken gut microbiome revealed by metagenomics and culture.</title>
        <authorList>
            <person name="Gilroy R."/>
            <person name="Ravi A."/>
            <person name="Getino M."/>
            <person name="Pursley I."/>
            <person name="Horton D.L."/>
            <person name="Alikhan N.F."/>
            <person name="Baker D."/>
            <person name="Gharbi K."/>
            <person name="Hall N."/>
            <person name="Watson M."/>
            <person name="Adriaenssens E.M."/>
            <person name="Foster-Nyarko E."/>
            <person name="Jarju S."/>
            <person name="Secka A."/>
            <person name="Antonio M."/>
            <person name="Oren A."/>
            <person name="Chaudhuri R.R."/>
            <person name="La Ragione R."/>
            <person name="Hildebrand F."/>
            <person name="Pallen M.J."/>
        </authorList>
    </citation>
    <scope>NUCLEOTIDE SEQUENCE</scope>
    <source>
        <strain evidence="6">ChiBcec2-4451</strain>
    </source>
</reference>
<dbReference type="GO" id="GO:0000976">
    <property type="term" value="F:transcription cis-regulatory region binding"/>
    <property type="evidence" value="ECO:0007669"/>
    <property type="project" value="TreeGrafter"/>
</dbReference>
<evidence type="ECO:0000256" key="2">
    <source>
        <dbReference type="ARBA" id="ARBA00023015"/>
    </source>
</evidence>
<dbReference type="InterPro" id="IPR000843">
    <property type="entry name" value="HTH_LacI"/>
</dbReference>
<dbReference type="PROSITE" id="PS50932">
    <property type="entry name" value="HTH_LACI_2"/>
    <property type="match status" value="1"/>
</dbReference>
<comment type="caution">
    <text evidence="6">The sequence shown here is derived from an EMBL/GenBank/DDBJ whole genome shotgun (WGS) entry which is preliminary data.</text>
</comment>
<dbReference type="Gene3D" id="3.40.50.2300">
    <property type="match status" value="2"/>
</dbReference>
<dbReference type="SUPFAM" id="SSF47413">
    <property type="entry name" value="lambda repressor-like DNA-binding domains"/>
    <property type="match status" value="1"/>
</dbReference>
<dbReference type="InterPro" id="IPR028082">
    <property type="entry name" value="Peripla_BP_I"/>
</dbReference>
<keyword evidence="3 6" id="KW-0238">DNA-binding</keyword>
<dbReference type="SMART" id="SM00354">
    <property type="entry name" value="HTH_LACI"/>
    <property type="match status" value="1"/>
</dbReference>
<organism evidence="6 7">
    <name type="scientific">Candidatus Pullilachnospira stercoravium</name>
    <dbReference type="NCBI Taxonomy" id="2840913"/>
    <lineage>
        <taxon>Bacteria</taxon>
        <taxon>Bacillati</taxon>
        <taxon>Bacillota</taxon>
        <taxon>Clostridia</taxon>
        <taxon>Lachnospirales</taxon>
        <taxon>Lachnospiraceae</taxon>
        <taxon>Lachnospiraceae incertae sedis</taxon>
        <taxon>Candidatus Pullilachnospira</taxon>
    </lineage>
</organism>
<keyword evidence="1" id="KW-0678">Repressor</keyword>
<dbReference type="AlphaFoldDB" id="A0A9D1T4L3"/>
<evidence type="ECO:0000256" key="4">
    <source>
        <dbReference type="ARBA" id="ARBA00023163"/>
    </source>
</evidence>
<evidence type="ECO:0000256" key="3">
    <source>
        <dbReference type="ARBA" id="ARBA00023125"/>
    </source>
</evidence>
<evidence type="ECO:0000313" key="7">
    <source>
        <dbReference type="Proteomes" id="UP000886723"/>
    </source>
</evidence>
<dbReference type="Gene3D" id="1.10.260.40">
    <property type="entry name" value="lambda repressor-like DNA-binding domains"/>
    <property type="match status" value="1"/>
</dbReference>